<dbReference type="NCBIfam" id="TIGR00810">
    <property type="entry name" value="secG"/>
    <property type="match status" value="1"/>
</dbReference>
<comment type="subcellular location">
    <subcellularLocation>
        <location evidence="1 10">Cell membrane</location>
        <topology evidence="1 10">Multi-pass membrane protein</topology>
    </subcellularLocation>
</comment>
<comment type="caution">
    <text evidence="12">The sequence shown here is derived from an EMBL/GenBank/DDBJ whole genome shotgun (WGS) entry which is preliminary data.</text>
</comment>
<protein>
    <recommendedName>
        <fullName evidence="10">Protein-export membrane protein SecG</fullName>
    </recommendedName>
</protein>
<feature type="compositionally biased region" description="Low complexity" evidence="11">
    <location>
        <begin position="84"/>
        <end position="93"/>
    </location>
</feature>
<dbReference type="RefSeq" id="WP_344825234.1">
    <property type="nucleotide sequence ID" value="NZ_BAABEZ010000022.1"/>
</dbReference>
<proteinExistence type="inferred from homology"/>
<evidence type="ECO:0000256" key="5">
    <source>
        <dbReference type="ARBA" id="ARBA00022692"/>
    </source>
</evidence>
<dbReference type="Proteomes" id="UP001501410">
    <property type="component" value="Unassembled WGS sequence"/>
</dbReference>
<accession>A0ABP8MTP1</accession>
<keyword evidence="7 10" id="KW-1133">Transmembrane helix</keyword>
<evidence type="ECO:0000256" key="2">
    <source>
        <dbReference type="ARBA" id="ARBA00008445"/>
    </source>
</evidence>
<evidence type="ECO:0000256" key="3">
    <source>
        <dbReference type="ARBA" id="ARBA00022448"/>
    </source>
</evidence>
<evidence type="ECO:0000256" key="4">
    <source>
        <dbReference type="ARBA" id="ARBA00022475"/>
    </source>
</evidence>
<evidence type="ECO:0000256" key="8">
    <source>
        <dbReference type="ARBA" id="ARBA00023010"/>
    </source>
</evidence>
<evidence type="ECO:0000256" key="11">
    <source>
        <dbReference type="SAM" id="MobiDB-lite"/>
    </source>
</evidence>
<evidence type="ECO:0000256" key="9">
    <source>
        <dbReference type="ARBA" id="ARBA00023136"/>
    </source>
</evidence>
<dbReference type="InterPro" id="IPR004692">
    <property type="entry name" value="SecG"/>
</dbReference>
<evidence type="ECO:0000256" key="10">
    <source>
        <dbReference type="RuleBase" id="RU365087"/>
    </source>
</evidence>
<dbReference type="EMBL" id="BAABEZ010000022">
    <property type="protein sequence ID" value="GAA4454423.1"/>
    <property type="molecule type" value="Genomic_DNA"/>
</dbReference>
<comment type="function">
    <text evidence="10">Involved in protein export. Participates in an early event of protein translocation.</text>
</comment>
<keyword evidence="4 10" id="KW-1003">Cell membrane</keyword>
<sequence>MITLLTVIIILTCAVLAFFVLIQNPKGGGLSGSFGSMSSQIMGVKQSSDVMEKGTWYAMAIIAALCIVSVTFFEKPKRVKEPAKQAQTTQQPTNGAQQPAGK</sequence>
<dbReference type="Pfam" id="PF03840">
    <property type="entry name" value="SecG"/>
    <property type="match status" value="1"/>
</dbReference>
<evidence type="ECO:0000313" key="13">
    <source>
        <dbReference type="Proteomes" id="UP001501410"/>
    </source>
</evidence>
<comment type="similarity">
    <text evidence="2 10">Belongs to the SecG family.</text>
</comment>
<dbReference type="PANTHER" id="PTHR34182">
    <property type="entry name" value="PROTEIN-EXPORT MEMBRANE PROTEIN SECG"/>
    <property type="match status" value="1"/>
</dbReference>
<evidence type="ECO:0000256" key="1">
    <source>
        <dbReference type="ARBA" id="ARBA00004651"/>
    </source>
</evidence>
<dbReference type="PANTHER" id="PTHR34182:SF1">
    <property type="entry name" value="PROTEIN-EXPORT MEMBRANE PROTEIN SECG"/>
    <property type="match status" value="1"/>
</dbReference>
<keyword evidence="13" id="KW-1185">Reference proteome</keyword>
<feature type="region of interest" description="Disordered" evidence="11">
    <location>
        <begin position="79"/>
        <end position="102"/>
    </location>
</feature>
<evidence type="ECO:0000256" key="7">
    <source>
        <dbReference type="ARBA" id="ARBA00022989"/>
    </source>
</evidence>
<evidence type="ECO:0000256" key="6">
    <source>
        <dbReference type="ARBA" id="ARBA00022927"/>
    </source>
</evidence>
<keyword evidence="8 10" id="KW-0811">Translocation</keyword>
<keyword evidence="5 10" id="KW-0812">Transmembrane</keyword>
<name>A0ABP8MTP1_9BACT</name>
<keyword evidence="3 10" id="KW-0813">Transport</keyword>
<gene>
    <name evidence="12" type="ORF">GCM10023092_16420</name>
</gene>
<keyword evidence="6 10" id="KW-0653">Protein transport</keyword>
<evidence type="ECO:0000313" key="12">
    <source>
        <dbReference type="EMBL" id="GAA4454423.1"/>
    </source>
</evidence>
<comment type="caution">
    <text evidence="10">Lacks conserved residue(s) required for the propagation of feature annotation.</text>
</comment>
<keyword evidence="9 10" id="KW-0472">Membrane</keyword>
<organism evidence="12 13">
    <name type="scientific">Rurimicrobium arvi</name>
    <dbReference type="NCBI Taxonomy" id="2049916"/>
    <lineage>
        <taxon>Bacteria</taxon>
        <taxon>Pseudomonadati</taxon>
        <taxon>Bacteroidota</taxon>
        <taxon>Chitinophagia</taxon>
        <taxon>Chitinophagales</taxon>
        <taxon>Chitinophagaceae</taxon>
        <taxon>Rurimicrobium</taxon>
    </lineage>
</organism>
<reference evidence="13" key="1">
    <citation type="journal article" date="2019" name="Int. J. Syst. Evol. Microbiol.">
        <title>The Global Catalogue of Microorganisms (GCM) 10K type strain sequencing project: providing services to taxonomists for standard genome sequencing and annotation.</title>
        <authorList>
            <consortium name="The Broad Institute Genomics Platform"/>
            <consortium name="The Broad Institute Genome Sequencing Center for Infectious Disease"/>
            <person name="Wu L."/>
            <person name="Ma J."/>
        </authorList>
    </citation>
    <scope>NUCLEOTIDE SEQUENCE [LARGE SCALE GENOMIC DNA]</scope>
    <source>
        <strain evidence="13">JCM 31921</strain>
    </source>
</reference>
<feature type="transmembrane region" description="Helical" evidence="10">
    <location>
        <begin position="55"/>
        <end position="73"/>
    </location>
</feature>